<feature type="compositionally biased region" description="Polar residues" evidence="1">
    <location>
        <begin position="1"/>
        <end position="15"/>
    </location>
</feature>
<dbReference type="AlphaFoldDB" id="A0A916PG52"/>
<accession>A0A916PG52</accession>
<reference evidence="3" key="1">
    <citation type="submission" date="2015-03" db="EMBL/GenBank/DDBJ databases">
        <authorList>
            <consortium name="Pathogen Informatics"/>
        </authorList>
    </citation>
    <scope>NUCLEOTIDE SEQUENCE [LARGE SCALE GENOMIC DNA]</scope>
    <source>
        <strain evidence="3">N09902308</strain>
    </source>
</reference>
<name>A0A916PG52_MYCTX</name>
<comment type="caution">
    <text evidence="2">The sequence shown here is derived from an EMBL/GenBank/DDBJ whole genome shotgun (WGS) entry which is preliminary data.</text>
</comment>
<proteinExistence type="predicted"/>
<evidence type="ECO:0000313" key="3">
    <source>
        <dbReference type="Proteomes" id="UP000039021"/>
    </source>
</evidence>
<protein>
    <submittedName>
        <fullName evidence="2">Uncharacterized protein</fullName>
    </submittedName>
</protein>
<feature type="compositionally biased region" description="Low complexity" evidence="1">
    <location>
        <begin position="16"/>
        <end position="48"/>
    </location>
</feature>
<feature type="compositionally biased region" description="Polar residues" evidence="1">
    <location>
        <begin position="49"/>
        <end position="59"/>
    </location>
</feature>
<evidence type="ECO:0000256" key="1">
    <source>
        <dbReference type="SAM" id="MobiDB-lite"/>
    </source>
</evidence>
<evidence type="ECO:0000313" key="2">
    <source>
        <dbReference type="EMBL" id="COX27514.1"/>
    </source>
</evidence>
<dbReference type="Proteomes" id="UP000039021">
    <property type="component" value="Unassembled WGS sequence"/>
</dbReference>
<dbReference type="EMBL" id="CSBK01000333">
    <property type="protein sequence ID" value="COX27514.1"/>
    <property type="molecule type" value="Genomic_DNA"/>
</dbReference>
<sequence>MTSASERSSASTVMHSSFSRSTPTSRSTLVSLANASATSSKCASASASNGPPMSKINST</sequence>
<gene>
    <name evidence="2" type="ORF">ERS007739_00983</name>
</gene>
<feature type="region of interest" description="Disordered" evidence="1">
    <location>
        <begin position="1"/>
        <end position="59"/>
    </location>
</feature>
<organism evidence="2 3">
    <name type="scientific">Mycobacterium tuberculosis</name>
    <dbReference type="NCBI Taxonomy" id="1773"/>
    <lineage>
        <taxon>Bacteria</taxon>
        <taxon>Bacillati</taxon>
        <taxon>Actinomycetota</taxon>
        <taxon>Actinomycetes</taxon>
        <taxon>Mycobacteriales</taxon>
        <taxon>Mycobacteriaceae</taxon>
        <taxon>Mycobacterium</taxon>
        <taxon>Mycobacterium tuberculosis complex</taxon>
    </lineage>
</organism>